<evidence type="ECO:0000313" key="7">
    <source>
        <dbReference type="EMBL" id="KEO73487.1"/>
    </source>
</evidence>
<proteinExistence type="inferred from homology"/>
<dbReference type="Proteomes" id="UP000027821">
    <property type="component" value="Unassembled WGS sequence"/>
</dbReference>
<evidence type="ECO:0000256" key="1">
    <source>
        <dbReference type="ARBA" id="ARBA00004829"/>
    </source>
</evidence>
<evidence type="ECO:0000256" key="3">
    <source>
        <dbReference type="ARBA" id="ARBA00022746"/>
    </source>
</evidence>
<dbReference type="GO" id="GO:0016491">
    <property type="term" value="F:oxidoreductase activity"/>
    <property type="evidence" value="ECO:0007669"/>
    <property type="project" value="UniProtKB-KW"/>
</dbReference>
<dbReference type="OrthoDB" id="9774675at2"/>
<protein>
    <submittedName>
        <fullName evidence="7">Phytoene dehydrogenase</fullName>
    </submittedName>
</protein>
<dbReference type="InterPro" id="IPR036188">
    <property type="entry name" value="FAD/NAD-bd_sf"/>
</dbReference>
<dbReference type="SUPFAM" id="SSF51905">
    <property type="entry name" value="FAD/NAD(P)-binding domain"/>
    <property type="match status" value="1"/>
</dbReference>
<dbReference type="STRING" id="1048983.EL17_11315"/>
<dbReference type="AlphaFoldDB" id="A0A074LI75"/>
<dbReference type="InterPro" id="IPR002937">
    <property type="entry name" value="Amino_oxidase"/>
</dbReference>
<evidence type="ECO:0000256" key="2">
    <source>
        <dbReference type="ARBA" id="ARBA00006046"/>
    </source>
</evidence>
<dbReference type="eggNOG" id="COG1233">
    <property type="taxonomic scope" value="Bacteria"/>
</dbReference>
<keyword evidence="3 5" id="KW-0125">Carotenoid biosynthesis</keyword>
<evidence type="ECO:0000259" key="6">
    <source>
        <dbReference type="Pfam" id="PF01593"/>
    </source>
</evidence>
<sequence>MENTRVVVIGAGFAGISAATHLSQQGYQVILLEKNSTPGGRARKFEAEGFTFDMGPSWYWMPDVFDAYFSHFGKQTKDYYDLIRLDPSYTVIFGEDDFLDIPASLAAFKKMLNEIEPGSDEALDRFLSQAAYKYEVGIKDFVYRPNRSIKEYAQLSLLKDVIKLDLLQSMSKHVRKFFKSDKIIRLMEFPVLFLGQTAEKIPALYSMMNYADIALGTWYPMGGMYKIIDGMVALAKEHGVEFKYNAEVDHIMTEKGRATAVRLKDGSTISCDILIAGADYQHVDSTLLSAEDRNYSAAYWDKRTMAPSSLLFYLGIDKKLNNLRHHNLFFDEPLGPHADAIYENPRWPEKPLFYVCAPSVTDDAVAPEGKENLFVLIPLAPGLEDTEAMREKYFHIVMERLEKLTKQDIRKHIAYKRAYAHNDFKADYHAFKGNAYGLANTLKQTAILKPSLVNKKLKNMYYTGQLTVPGPGVPPSLISGQVVATEVIKDHKSGVAFKTE</sequence>
<comment type="similarity">
    <text evidence="2 5">Belongs to the carotenoid/retinoid oxidoreductase family.</text>
</comment>
<reference evidence="7 8" key="1">
    <citation type="submission" date="2014-04" db="EMBL/GenBank/DDBJ databases">
        <title>Characterization and application of a salt tolerant electro-active bacterium.</title>
        <authorList>
            <person name="Yang L."/>
            <person name="Wei S."/>
            <person name="Tay Q.X.M."/>
        </authorList>
    </citation>
    <scope>NUCLEOTIDE SEQUENCE [LARGE SCALE GENOMIC DNA]</scope>
    <source>
        <strain evidence="7 8">LY1</strain>
    </source>
</reference>
<organism evidence="7 8">
    <name type="scientific">Anditalea andensis</name>
    <dbReference type="NCBI Taxonomy" id="1048983"/>
    <lineage>
        <taxon>Bacteria</taxon>
        <taxon>Pseudomonadati</taxon>
        <taxon>Bacteroidota</taxon>
        <taxon>Cytophagia</taxon>
        <taxon>Cytophagales</taxon>
        <taxon>Cytophagaceae</taxon>
        <taxon>Anditalea</taxon>
    </lineage>
</organism>
<name>A0A074LI75_9BACT</name>
<dbReference type="GO" id="GO:0016117">
    <property type="term" value="P:carotenoid biosynthetic process"/>
    <property type="evidence" value="ECO:0007669"/>
    <property type="project" value="UniProtKB-KW"/>
</dbReference>
<dbReference type="Pfam" id="PF01593">
    <property type="entry name" value="Amino_oxidase"/>
    <property type="match status" value="1"/>
</dbReference>
<dbReference type="PANTHER" id="PTHR43734:SF1">
    <property type="entry name" value="PHYTOENE DESATURASE"/>
    <property type="match status" value="1"/>
</dbReference>
<accession>A0A074LI75</accession>
<feature type="domain" description="Amine oxidase" evidence="6">
    <location>
        <begin position="13"/>
        <end position="488"/>
    </location>
</feature>
<keyword evidence="8" id="KW-1185">Reference proteome</keyword>
<evidence type="ECO:0000256" key="4">
    <source>
        <dbReference type="ARBA" id="ARBA00023002"/>
    </source>
</evidence>
<dbReference type="EMBL" id="JMIH01000021">
    <property type="protein sequence ID" value="KEO73487.1"/>
    <property type="molecule type" value="Genomic_DNA"/>
</dbReference>
<dbReference type="PANTHER" id="PTHR43734">
    <property type="entry name" value="PHYTOENE DESATURASE"/>
    <property type="match status" value="1"/>
</dbReference>
<evidence type="ECO:0000313" key="8">
    <source>
        <dbReference type="Proteomes" id="UP000027821"/>
    </source>
</evidence>
<dbReference type="Gene3D" id="3.50.50.60">
    <property type="entry name" value="FAD/NAD(P)-binding domain"/>
    <property type="match status" value="2"/>
</dbReference>
<dbReference type="InterPro" id="IPR014105">
    <property type="entry name" value="Carotenoid/retinoid_OxRdtase"/>
</dbReference>
<keyword evidence="4 5" id="KW-0560">Oxidoreductase</keyword>
<dbReference type="RefSeq" id="WP_035074289.1">
    <property type="nucleotide sequence ID" value="NZ_JMIH01000021.1"/>
</dbReference>
<comment type="caution">
    <text evidence="7">The sequence shown here is derived from an EMBL/GenBank/DDBJ whole genome shotgun (WGS) entry which is preliminary data.</text>
</comment>
<evidence type="ECO:0000256" key="5">
    <source>
        <dbReference type="RuleBase" id="RU362075"/>
    </source>
</evidence>
<dbReference type="NCBIfam" id="TIGR02734">
    <property type="entry name" value="crtI_fam"/>
    <property type="match status" value="1"/>
</dbReference>
<gene>
    <name evidence="7" type="ORF">EL17_11315</name>
</gene>
<comment type="pathway">
    <text evidence="1 5">Carotenoid biosynthesis.</text>
</comment>
<dbReference type="PRINTS" id="PR00419">
    <property type="entry name" value="ADXRDTASE"/>
</dbReference>